<evidence type="ECO:0008006" key="3">
    <source>
        <dbReference type="Google" id="ProtNLM"/>
    </source>
</evidence>
<dbReference type="InParanoid" id="W0RPH9"/>
<reference evidence="1 2" key="1">
    <citation type="journal article" date="2014" name="Genome Announc.">
        <title>Genome Sequence and Methylome of Soil Bacterium Gemmatirosa kalamazoonensis KBS708T, a Member of the Rarely Cultivated Gemmatimonadetes Phylum.</title>
        <authorList>
            <person name="Debruyn J.M."/>
            <person name="Radosevich M."/>
            <person name="Wommack K.E."/>
            <person name="Polson S.W."/>
            <person name="Hauser L.J."/>
            <person name="Fawaz M.N."/>
            <person name="Korlach J."/>
            <person name="Tsai Y.C."/>
        </authorList>
    </citation>
    <scope>NUCLEOTIDE SEQUENCE [LARGE SCALE GENOMIC DNA]</scope>
    <source>
        <strain evidence="1 2">KBS708</strain>
        <plasmid evidence="2">Plasmid 1</plasmid>
    </source>
</reference>
<gene>
    <name evidence="1" type="ORF">J421_4695</name>
</gene>
<dbReference type="CDD" id="cd02440">
    <property type="entry name" value="AdoMet_MTases"/>
    <property type="match status" value="1"/>
</dbReference>
<dbReference type="InterPro" id="IPR029063">
    <property type="entry name" value="SAM-dependent_MTases_sf"/>
</dbReference>
<dbReference type="SUPFAM" id="SSF53335">
    <property type="entry name" value="S-adenosyl-L-methionine-dependent methyltransferases"/>
    <property type="match status" value="1"/>
</dbReference>
<dbReference type="Proteomes" id="UP000019151">
    <property type="component" value="Plasmid 1"/>
</dbReference>
<dbReference type="PATRIC" id="fig|861299.3.peg.4745"/>
<dbReference type="KEGG" id="gba:J421_4695"/>
<organism evidence="1 2">
    <name type="scientific">Gemmatirosa kalamazoonensis</name>
    <dbReference type="NCBI Taxonomy" id="861299"/>
    <lineage>
        <taxon>Bacteria</taxon>
        <taxon>Pseudomonadati</taxon>
        <taxon>Gemmatimonadota</taxon>
        <taxon>Gemmatimonadia</taxon>
        <taxon>Gemmatimonadales</taxon>
        <taxon>Gemmatimonadaceae</taxon>
        <taxon>Gemmatirosa</taxon>
    </lineage>
</organism>
<protein>
    <recommendedName>
        <fullName evidence="3">Methyltransferase type 12</fullName>
    </recommendedName>
</protein>
<dbReference type="AlphaFoldDB" id="W0RPH9"/>
<geneLocation type="plasmid" evidence="1 2">
    <name>1</name>
</geneLocation>
<dbReference type="HOGENOM" id="CLU_1282798_0_0_0"/>
<keyword evidence="1" id="KW-0614">Plasmid</keyword>
<keyword evidence="2" id="KW-1185">Reference proteome</keyword>
<dbReference type="Pfam" id="PF13489">
    <property type="entry name" value="Methyltransf_23"/>
    <property type="match status" value="1"/>
</dbReference>
<dbReference type="Gene3D" id="3.40.50.150">
    <property type="entry name" value="Vaccinia Virus protein VP39"/>
    <property type="match status" value="1"/>
</dbReference>
<dbReference type="OrthoDB" id="9801609at2"/>
<evidence type="ECO:0000313" key="1">
    <source>
        <dbReference type="EMBL" id="AHG92230.1"/>
    </source>
</evidence>
<sequence>MPRAYDKSYFDKFYRASDTRVRSAAEVERMIRFVLFTADYVLGRPVRSVLDVGAGEGNWLPVLRKLRPRIHYQGVDPSAYAVRRFGARRNILLGGVGSLDQLPLRDGYDLVVANGVLNYLSPDALRDGLPQIVRRADGMLYLEIFTDTDDITGDTRFGQLESAAHYRTLLKRAGLVGLGMHCYLRRALEGRLAALERSM</sequence>
<proteinExistence type="predicted"/>
<accession>W0RPH9</accession>
<name>W0RPH9_9BACT</name>
<dbReference type="EMBL" id="CP007129">
    <property type="protein sequence ID" value="AHG92230.1"/>
    <property type="molecule type" value="Genomic_DNA"/>
</dbReference>
<dbReference type="RefSeq" id="WP_025413582.1">
    <property type="nucleotide sequence ID" value="NZ_CP007129.1"/>
</dbReference>
<evidence type="ECO:0000313" key="2">
    <source>
        <dbReference type="Proteomes" id="UP000019151"/>
    </source>
</evidence>